<reference evidence="11 12" key="1">
    <citation type="submission" date="2020-08" db="EMBL/GenBank/DDBJ databases">
        <title>Genomic Encyclopedia of Type Strains, Phase IV (KMG-IV): sequencing the most valuable type-strain genomes for metagenomic binning, comparative biology and taxonomic classification.</title>
        <authorList>
            <person name="Goeker M."/>
        </authorList>
    </citation>
    <scope>NUCLEOTIDE SEQUENCE [LARGE SCALE GENOMIC DNA]</scope>
    <source>
        <strain evidence="11 12">DSM 29007</strain>
    </source>
</reference>
<dbReference type="InterPro" id="IPR036890">
    <property type="entry name" value="HATPase_C_sf"/>
</dbReference>
<dbReference type="EMBL" id="JACHIA010000005">
    <property type="protein sequence ID" value="MBB6070459.1"/>
    <property type="molecule type" value="Genomic_DNA"/>
</dbReference>
<feature type="domain" description="Histidine kinase" evidence="10">
    <location>
        <begin position="63"/>
        <end position="275"/>
    </location>
</feature>
<evidence type="ECO:0000259" key="10">
    <source>
        <dbReference type="PROSITE" id="PS50109"/>
    </source>
</evidence>
<evidence type="ECO:0000256" key="7">
    <source>
        <dbReference type="ARBA" id="ARBA00022840"/>
    </source>
</evidence>
<dbReference type="Pfam" id="PF00512">
    <property type="entry name" value="HisKA"/>
    <property type="match status" value="1"/>
</dbReference>
<dbReference type="InterPro" id="IPR036097">
    <property type="entry name" value="HisK_dim/P_sf"/>
</dbReference>
<keyword evidence="7" id="KW-0067">ATP-binding</keyword>
<keyword evidence="3" id="KW-0597">Phosphoprotein</keyword>
<keyword evidence="6 11" id="KW-0418">Kinase</keyword>
<dbReference type="SMART" id="SM00387">
    <property type="entry name" value="HATPase_c"/>
    <property type="match status" value="1"/>
</dbReference>
<gene>
    <name evidence="11" type="ORF">HNQ61_002080</name>
</gene>
<dbReference type="Gene3D" id="3.30.565.10">
    <property type="entry name" value="Histidine kinase-like ATPase, C-terminal domain"/>
    <property type="match status" value="1"/>
</dbReference>
<dbReference type="InterPro" id="IPR005467">
    <property type="entry name" value="His_kinase_dom"/>
</dbReference>
<keyword evidence="8" id="KW-0902">Two-component regulatory system</keyword>
<keyword evidence="5" id="KW-0547">Nucleotide-binding</keyword>
<dbReference type="SMART" id="SM00388">
    <property type="entry name" value="HisKA"/>
    <property type="match status" value="1"/>
</dbReference>
<dbReference type="InterPro" id="IPR004358">
    <property type="entry name" value="Sig_transdc_His_kin-like_C"/>
</dbReference>
<dbReference type="Pfam" id="PF02518">
    <property type="entry name" value="HATPase_c"/>
    <property type="match status" value="1"/>
</dbReference>
<dbReference type="Proteomes" id="UP000582837">
    <property type="component" value="Unassembled WGS sequence"/>
</dbReference>
<evidence type="ECO:0000256" key="1">
    <source>
        <dbReference type="ARBA" id="ARBA00000085"/>
    </source>
</evidence>
<feature type="transmembrane region" description="Helical" evidence="9">
    <location>
        <begin position="17"/>
        <end position="41"/>
    </location>
</feature>
<dbReference type="PANTHER" id="PTHR43065">
    <property type="entry name" value="SENSOR HISTIDINE KINASE"/>
    <property type="match status" value="1"/>
</dbReference>
<organism evidence="11 12">
    <name type="scientific">Longimicrobium terrae</name>
    <dbReference type="NCBI Taxonomy" id="1639882"/>
    <lineage>
        <taxon>Bacteria</taxon>
        <taxon>Pseudomonadati</taxon>
        <taxon>Gemmatimonadota</taxon>
        <taxon>Longimicrobiia</taxon>
        <taxon>Longimicrobiales</taxon>
        <taxon>Longimicrobiaceae</taxon>
        <taxon>Longimicrobium</taxon>
    </lineage>
</organism>
<dbReference type="EC" id="2.7.13.3" evidence="2"/>
<dbReference type="AlphaFoldDB" id="A0A841GXI0"/>
<dbReference type="PROSITE" id="PS50109">
    <property type="entry name" value="HIS_KIN"/>
    <property type="match status" value="1"/>
</dbReference>
<evidence type="ECO:0000256" key="6">
    <source>
        <dbReference type="ARBA" id="ARBA00022777"/>
    </source>
</evidence>
<dbReference type="PRINTS" id="PR00344">
    <property type="entry name" value="BCTRLSENSOR"/>
</dbReference>
<evidence type="ECO:0000256" key="2">
    <source>
        <dbReference type="ARBA" id="ARBA00012438"/>
    </source>
</evidence>
<evidence type="ECO:0000256" key="9">
    <source>
        <dbReference type="SAM" id="Phobius"/>
    </source>
</evidence>
<dbReference type="InterPro" id="IPR003594">
    <property type="entry name" value="HATPase_dom"/>
</dbReference>
<dbReference type="CDD" id="cd00082">
    <property type="entry name" value="HisKA"/>
    <property type="match status" value="1"/>
</dbReference>
<proteinExistence type="predicted"/>
<keyword evidence="12" id="KW-1185">Reference proteome</keyword>
<name>A0A841GXI0_9BACT</name>
<sequence length="298" mass="32040">MMLVMAVQSAIPPDNRLLFVVSVVVVASVVLFTAGVIVTLLRRSDRRRAEEEKLAAMGTATARILHQIKNPLQTIVLHADLLQNDRIVSDAEQRREVADAIIGESQRLVDMLEELSVYASGAQRSMNRQPVALDELVKHVAAHEARDAGDSGLLVDTSRMDRAVVLADAYYLRQAIDNLVRNAREAMAEQEGARLAVSVERDPAGAVVRVADNGPGIAADKLERIFEPFVSTKGKGMGLGLAICREIAEAHAGRLDVDSTVGQGTTFTLRLPLHGDGVTTGALPGLAPEPRGMGTSWN</sequence>
<dbReference type="PANTHER" id="PTHR43065:SF10">
    <property type="entry name" value="PEROXIDE STRESS-ACTIVATED HISTIDINE KINASE MAK3"/>
    <property type="match status" value="1"/>
</dbReference>
<dbReference type="SUPFAM" id="SSF55874">
    <property type="entry name" value="ATPase domain of HSP90 chaperone/DNA topoisomerase II/histidine kinase"/>
    <property type="match status" value="1"/>
</dbReference>
<accession>A0A841GXI0</accession>
<evidence type="ECO:0000256" key="5">
    <source>
        <dbReference type="ARBA" id="ARBA00022741"/>
    </source>
</evidence>
<evidence type="ECO:0000313" key="11">
    <source>
        <dbReference type="EMBL" id="MBB6070459.1"/>
    </source>
</evidence>
<comment type="caution">
    <text evidence="11">The sequence shown here is derived from an EMBL/GenBank/DDBJ whole genome shotgun (WGS) entry which is preliminary data.</text>
</comment>
<evidence type="ECO:0000256" key="8">
    <source>
        <dbReference type="ARBA" id="ARBA00023012"/>
    </source>
</evidence>
<comment type="catalytic activity">
    <reaction evidence="1">
        <text>ATP + protein L-histidine = ADP + protein N-phospho-L-histidine.</text>
        <dbReference type="EC" id="2.7.13.3"/>
    </reaction>
</comment>
<keyword evidence="9" id="KW-0472">Membrane</keyword>
<dbReference type="InterPro" id="IPR003661">
    <property type="entry name" value="HisK_dim/P_dom"/>
</dbReference>
<dbReference type="GO" id="GO:0000155">
    <property type="term" value="F:phosphorelay sensor kinase activity"/>
    <property type="evidence" value="ECO:0007669"/>
    <property type="project" value="InterPro"/>
</dbReference>
<dbReference type="RefSeq" id="WP_170034254.1">
    <property type="nucleotide sequence ID" value="NZ_JABDTL010000001.1"/>
</dbReference>
<evidence type="ECO:0000256" key="3">
    <source>
        <dbReference type="ARBA" id="ARBA00022553"/>
    </source>
</evidence>
<dbReference type="Gene3D" id="1.10.287.130">
    <property type="match status" value="1"/>
</dbReference>
<keyword evidence="4" id="KW-0808">Transferase</keyword>
<dbReference type="SUPFAM" id="SSF47384">
    <property type="entry name" value="Homodimeric domain of signal transducing histidine kinase"/>
    <property type="match status" value="1"/>
</dbReference>
<dbReference type="GO" id="GO:0005524">
    <property type="term" value="F:ATP binding"/>
    <property type="evidence" value="ECO:0007669"/>
    <property type="project" value="UniProtKB-KW"/>
</dbReference>
<protein>
    <recommendedName>
        <fullName evidence="2">histidine kinase</fullName>
        <ecNumber evidence="2">2.7.13.3</ecNumber>
    </recommendedName>
</protein>
<dbReference type="CDD" id="cd00075">
    <property type="entry name" value="HATPase"/>
    <property type="match status" value="1"/>
</dbReference>
<keyword evidence="9" id="KW-1133">Transmembrane helix</keyword>
<evidence type="ECO:0000256" key="4">
    <source>
        <dbReference type="ARBA" id="ARBA00022679"/>
    </source>
</evidence>
<evidence type="ECO:0000313" key="12">
    <source>
        <dbReference type="Proteomes" id="UP000582837"/>
    </source>
</evidence>
<keyword evidence="9" id="KW-0812">Transmembrane</keyword>